<sequence>MKKTLFLLLTVFLLSLSSPVSAQYYDYDHDRGHHHDWSARAYHHGWYRTDYAPVPFRWHERRAFFPPGHMARVYDQDWVDRFPGLHAYRWENRYSDAFWYRGRRITDAVLFYNDDDELVSVGFMHNGSFIFLRDDRNGYESHDSFFFSWWSR</sequence>
<evidence type="ECO:0000256" key="1">
    <source>
        <dbReference type="SAM" id="SignalP"/>
    </source>
</evidence>
<reference evidence="2 3" key="1">
    <citation type="submission" date="2018-06" db="EMBL/GenBank/DDBJ databases">
        <authorList>
            <person name="Strepis N."/>
        </authorList>
    </citation>
    <scope>NUCLEOTIDE SEQUENCE [LARGE SCALE GENOMIC DNA]</scope>
    <source>
        <strain evidence="2">LUCI</strain>
    </source>
</reference>
<feature type="chain" id="PRO_5019833070" evidence="1">
    <location>
        <begin position="23"/>
        <end position="152"/>
    </location>
</feature>
<proteinExistence type="predicted"/>
<dbReference type="RefSeq" id="WP_122626414.1">
    <property type="nucleotide sequence ID" value="NZ_UPPP01000055.1"/>
</dbReference>
<name>A0A498R3K1_9FIRM</name>
<feature type="signal peptide" evidence="1">
    <location>
        <begin position="1"/>
        <end position="22"/>
    </location>
</feature>
<evidence type="ECO:0000313" key="2">
    <source>
        <dbReference type="EMBL" id="VBB05427.1"/>
    </source>
</evidence>
<dbReference type="Proteomes" id="UP000277811">
    <property type="component" value="Unassembled WGS sequence"/>
</dbReference>
<accession>A0A498R3K1</accession>
<keyword evidence="3" id="KW-1185">Reference proteome</keyword>
<dbReference type="AlphaFoldDB" id="A0A498R3K1"/>
<keyword evidence="1" id="KW-0732">Signal</keyword>
<organism evidence="2 3">
    <name type="scientific">Lucifera butyrica</name>
    <dbReference type="NCBI Taxonomy" id="1351585"/>
    <lineage>
        <taxon>Bacteria</taxon>
        <taxon>Bacillati</taxon>
        <taxon>Bacillota</taxon>
        <taxon>Negativicutes</taxon>
        <taxon>Veillonellales</taxon>
        <taxon>Veillonellaceae</taxon>
        <taxon>Lucifera</taxon>
    </lineage>
</organism>
<gene>
    <name evidence="2" type="ORF">LUCI_0636</name>
</gene>
<dbReference type="OrthoDB" id="1685217at2"/>
<evidence type="ECO:0000313" key="3">
    <source>
        <dbReference type="Proteomes" id="UP000277811"/>
    </source>
</evidence>
<dbReference type="EMBL" id="UPPP01000055">
    <property type="protein sequence ID" value="VBB05427.1"/>
    <property type="molecule type" value="Genomic_DNA"/>
</dbReference>
<protein>
    <submittedName>
        <fullName evidence="2">Uncharacterized protein</fullName>
    </submittedName>
</protein>